<sequence length="65" mass="7230">MVKGFYRELTDILKANGCKYVRPGKGDHEIWYSPASNRNFTVDKGSLSKHTANASLKQAGLPKSF</sequence>
<evidence type="ECO:0000256" key="1">
    <source>
        <dbReference type="ARBA" id="ARBA00006620"/>
    </source>
</evidence>
<proteinExistence type="inferred from homology"/>
<dbReference type="InterPro" id="IPR038570">
    <property type="entry name" value="HicA_sf"/>
</dbReference>
<keyword evidence="5" id="KW-0378">Hydrolase</keyword>
<keyword evidence="9" id="KW-1185">Reference proteome</keyword>
<comment type="similarity">
    <text evidence="1">Belongs to the HicA mRNA interferase family.</text>
</comment>
<evidence type="ECO:0000256" key="2">
    <source>
        <dbReference type="ARBA" id="ARBA00022649"/>
    </source>
</evidence>
<name>A0A849KT53_9HYPH</name>
<dbReference type="GO" id="GO:0003729">
    <property type="term" value="F:mRNA binding"/>
    <property type="evidence" value="ECO:0007669"/>
    <property type="project" value="InterPro"/>
</dbReference>
<gene>
    <name evidence="8" type="ORF">HKX02_07665</name>
</gene>
<dbReference type="Gene3D" id="3.30.920.30">
    <property type="entry name" value="Hypothetical protein"/>
    <property type="match status" value="1"/>
</dbReference>
<keyword evidence="4" id="KW-0255">Endonuclease</keyword>
<dbReference type="SUPFAM" id="SSF54786">
    <property type="entry name" value="YcfA/nrd intein domain"/>
    <property type="match status" value="1"/>
</dbReference>
<evidence type="ECO:0000256" key="4">
    <source>
        <dbReference type="ARBA" id="ARBA00022759"/>
    </source>
</evidence>
<dbReference type="InterPro" id="IPR012933">
    <property type="entry name" value="HicA_mRNA_interferase"/>
</dbReference>
<dbReference type="RefSeq" id="WP_171317749.1">
    <property type="nucleotide sequence ID" value="NZ_JABFCY010000004.1"/>
</dbReference>
<comment type="caution">
    <text evidence="8">The sequence shown here is derived from an EMBL/GenBank/DDBJ whole genome shotgun (WGS) entry which is preliminary data.</text>
</comment>
<dbReference type="AlphaFoldDB" id="A0A849KT53"/>
<organism evidence="8 9">
    <name type="scientific">Ochrobactrum soli</name>
    <dbReference type="NCBI Taxonomy" id="2448455"/>
    <lineage>
        <taxon>Bacteria</taxon>
        <taxon>Pseudomonadati</taxon>
        <taxon>Pseudomonadota</taxon>
        <taxon>Alphaproteobacteria</taxon>
        <taxon>Hyphomicrobiales</taxon>
        <taxon>Brucellaceae</taxon>
        <taxon>Brucella/Ochrobactrum group</taxon>
        <taxon>Ochrobactrum</taxon>
    </lineage>
</organism>
<dbReference type="Proteomes" id="UP000574931">
    <property type="component" value="Unassembled WGS sequence"/>
</dbReference>
<dbReference type="EMBL" id="JABFCY010000004">
    <property type="protein sequence ID" value="NNU60136.1"/>
    <property type="molecule type" value="Genomic_DNA"/>
</dbReference>
<keyword evidence="3" id="KW-0540">Nuclease</keyword>
<evidence type="ECO:0000256" key="5">
    <source>
        <dbReference type="ARBA" id="ARBA00022801"/>
    </source>
</evidence>
<evidence type="ECO:0000313" key="9">
    <source>
        <dbReference type="Proteomes" id="UP000574931"/>
    </source>
</evidence>
<evidence type="ECO:0000256" key="6">
    <source>
        <dbReference type="ARBA" id="ARBA00022884"/>
    </source>
</evidence>
<protein>
    <submittedName>
        <fullName evidence="8">Type II toxin-antitoxin system HicA family toxin</fullName>
    </submittedName>
</protein>
<dbReference type="GO" id="GO:0016787">
    <property type="term" value="F:hydrolase activity"/>
    <property type="evidence" value="ECO:0007669"/>
    <property type="project" value="UniProtKB-KW"/>
</dbReference>
<dbReference type="GO" id="GO:0004519">
    <property type="term" value="F:endonuclease activity"/>
    <property type="evidence" value="ECO:0007669"/>
    <property type="project" value="UniProtKB-KW"/>
</dbReference>
<keyword evidence="7" id="KW-0346">Stress response</keyword>
<evidence type="ECO:0000256" key="7">
    <source>
        <dbReference type="ARBA" id="ARBA00023016"/>
    </source>
</evidence>
<keyword evidence="2" id="KW-1277">Toxin-antitoxin system</keyword>
<reference evidence="8 9" key="1">
    <citation type="submission" date="2020-05" db="EMBL/GenBank/DDBJ databases">
        <title>Draft Genome Sequence of Ochrobactrum soli Isolated from Stable Fly Gut.</title>
        <authorList>
            <person name="Pileggi M.T."/>
            <person name="Vazhakkala L.J."/>
            <person name="Wong C.N."/>
        </authorList>
    </citation>
    <scope>NUCLEOTIDE SEQUENCE [LARGE SCALE GENOMIC DNA]</scope>
    <source>
        <strain evidence="8 9">MTP-C0764</strain>
    </source>
</reference>
<accession>A0A849KT53</accession>
<dbReference type="Pfam" id="PF07927">
    <property type="entry name" value="HicA_toxin"/>
    <property type="match status" value="1"/>
</dbReference>
<evidence type="ECO:0000256" key="3">
    <source>
        <dbReference type="ARBA" id="ARBA00022722"/>
    </source>
</evidence>
<keyword evidence="6" id="KW-0694">RNA-binding</keyword>
<evidence type="ECO:0000313" key="8">
    <source>
        <dbReference type="EMBL" id="NNU60136.1"/>
    </source>
</evidence>